<evidence type="ECO:0000256" key="1">
    <source>
        <dbReference type="ARBA" id="ARBA00009820"/>
    </source>
</evidence>
<proteinExistence type="inferred from homology"/>
<keyword evidence="2" id="KW-0812">Transmembrane</keyword>
<dbReference type="Pfam" id="PF07676">
    <property type="entry name" value="PD40"/>
    <property type="match status" value="2"/>
</dbReference>
<name>A0A1F6D1J2_9BACT</name>
<comment type="similarity">
    <text evidence="1">Belongs to the TolB family.</text>
</comment>
<evidence type="ECO:0000313" key="3">
    <source>
        <dbReference type="EMBL" id="OGG55299.1"/>
    </source>
</evidence>
<keyword evidence="2" id="KW-1133">Transmembrane helix</keyword>
<evidence type="ECO:0000313" key="4">
    <source>
        <dbReference type="Proteomes" id="UP000177659"/>
    </source>
</evidence>
<dbReference type="InterPro" id="IPR011659">
    <property type="entry name" value="WD40"/>
</dbReference>
<feature type="transmembrane region" description="Helical" evidence="2">
    <location>
        <begin position="28"/>
        <end position="48"/>
    </location>
</feature>
<evidence type="ECO:0000256" key="2">
    <source>
        <dbReference type="SAM" id="Phobius"/>
    </source>
</evidence>
<dbReference type="PANTHER" id="PTHR36842:SF1">
    <property type="entry name" value="PROTEIN TOLB"/>
    <property type="match status" value="1"/>
</dbReference>
<dbReference type="PANTHER" id="PTHR36842">
    <property type="entry name" value="PROTEIN TOLB HOMOLOG"/>
    <property type="match status" value="1"/>
</dbReference>
<gene>
    <name evidence="3" type="ORF">A3D62_01600</name>
</gene>
<dbReference type="InterPro" id="IPR011042">
    <property type="entry name" value="6-blade_b-propeller_TolB-like"/>
</dbReference>
<accession>A0A1F6D1J2</accession>
<evidence type="ECO:0008006" key="5">
    <source>
        <dbReference type="Google" id="ProtNLM"/>
    </source>
</evidence>
<dbReference type="Proteomes" id="UP000177659">
    <property type="component" value="Unassembled WGS sequence"/>
</dbReference>
<dbReference type="AlphaFoldDB" id="A0A1F6D1J2"/>
<dbReference type="SUPFAM" id="SSF69304">
    <property type="entry name" value="Tricorn protease N-terminal domain"/>
    <property type="match status" value="1"/>
</dbReference>
<keyword evidence="2" id="KW-0472">Membrane</keyword>
<comment type="caution">
    <text evidence="3">The sequence shown here is derived from an EMBL/GenBank/DDBJ whole genome shotgun (WGS) entry which is preliminary data.</text>
</comment>
<dbReference type="Gene3D" id="2.120.10.30">
    <property type="entry name" value="TolB, C-terminal domain"/>
    <property type="match status" value="1"/>
</dbReference>
<reference evidence="3 4" key="1">
    <citation type="journal article" date="2016" name="Nat. Commun.">
        <title>Thousands of microbial genomes shed light on interconnected biogeochemical processes in an aquifer system.</title>
        <authorList>
            <person name="Anantharaman K."/>
            <person name="Brown C.T."/>
            <person name="Hug L.A."/>
            <person name="Sharon I."/>
            <person name="Castelle C.J."/>
            <person name="Probst A.J."/>
            <person name="Thomas B.C."/>
            <person name="Singh A."/>
            <person name="Wilkins M.J."/>
            <person name="Karaoz U."/>
            <person name="Brodie E.L."/>
            <person name="Williams K.H."/>
            <person name="Hubbard S.S."/>
            <person name="Banfield J.F."/>
        </authorList>
    </citation>
    <scope>NUCLEOTIDE SEQUENCE [LARGE SCALE GENOMIC DNA]</scope>
</reference>
<organism evidence="3 4">
    <name type="scientific">Candidatus Kaiserbacteria bacterium RIFCSPHIGHO2_02_FULL_49_11</name>
    <dbReference type="NCBI Taxonomy" id="1798489"/>
    <lineage>
        <taxon>Bacteria</taxon>
        <taxon>Candidatus Kaiseribacteriota</taxon>
    </lineage>
</organism>
<sequence>MENQPTNNELSGMNVAPAMPKNRAMDTWIKLLLFVVILLLVGAGGIYVGKFLSERDSFTIAEEYLPNEQRGIEVDTSRFGAVGTLFLTLRPADKSEPSNIYTYDIATKTLKKESRLPSGSNITSTLSPDSSLFAFARHEAEGVMQIYIADEAKQTLERITNSAHRYKREPRWSPDGKSIVYVAQSQDADPHTPEGWLIYLTGLKGVEDFIDRGYSPVFSPTGEELLYLKNNGLYLYSLAERKTRLVYAAAEGQEIHSHMKLALSHSGSMLAWSDHHANKEEGLLTIFDVQWSPFELRTKKVLNQFAVYTAFSPDDKYLAIDVSTLNPYIDLLNLENFEAQKILDLSGYTPDYLWLTDWRTNK</sequence>
<protein>
    <recommendedName>
        <fullName evidence="5">Dipeptidylpeptidase IV N-terminal domain-containing protein</fullName>
    </recommendedName>
</protein>
<dbReference type="EMBL" id="MFLC01000005">
    <property type="protein sequence ID" value="OGG55299.1"/>
    <property type="molecule type" value="Genomic_DNA"/>
</dbReference>